<proteinExistence type="predicted"/>
<dbReference type="RefSeq" id="WP_205094865.1">
    <property type="nucleotide sequence ID" value="NZ_JACLYZ010000006.1"/>
</dbReference>
<keyword evidence="2" id="KW-1185">Reference proteome</keyword>
<accession>A0ABS2DYH6</accession>
<dbReference type="Proteomes" id="UP000766986">
    <property type="component" value="Unassembled WGS sequence"/>
</dbReference>
<evidence type="ECO:0000313" key="1">
    <source>
        <dbReference type="EMBL" id="MBM6734434.1"/>
    </source>
</evidence>
<organism evidence="1 2">
    <name type="scientific">Mediterranea massiliensis</name>
    <dbReference type="NCBI Taxonomy" id="1841865"/>
    <lineage>
        <taxon>Bacteria</taxon>
        <taxon>Pseudomonadati</taxon>
        <taxon>Bacteroidota</taxon>
        <taxon>Bacteroidia</taxon>
        <taxon>Bacteroidales</taxon>
        <taxon>Bacteroidaceae</taxon>
        <taxon>Mediterranea</taxon>
    </lineage>
</organism>
<name>A0ABS2DYH6_9BACT</name>
<gene>
    <name evidence="1" type="ORF">H7U35_04215</name>
</gene>
<dbReference type="EMBL" id="JACLYZ010000006">
    <property type="protein sequence ID" value="MBM6734434.1"/>
    <property type="molecule type" value="Genomic_DNA"/>
</dbReference>
<evidence type="ECO:0000313" key="2">
    <source>
        <dbReference type="Proteomes" id="UP000766986"/>
    </source>
</evidence>
<sequence>MKTDESKNARVIYPEYWAKRKKRLNAGFIKMLEETAKKEVECSDEYGEYKTGTFLYKSAIVTVRREDNRLWTLHIMSEVPIGLPLIKEIRYKFLPDNLLMAQLFEPRKDAKEMKGVILYEIPNNQEEEA</sequence>
<protein>
    <submittedName>
        <fullName evidence="1">Uncharacterized protein</fullName>
    </submittedName>
</protein>
<comment type="caution">
    <text evidence="1">The sequence shown here is derived from an EMBL/GenBank/DDBJ whole genome shotgun (WGS) entry which is preliminary data.</text>
</comment>
<reference evidence="1 2" key="1">
    <citation type="journal article" date="2021" name="Sci. Rep.">
        <title>The distribution of antibiotic resistance genes in chicken gut microbiota commensals.</title>
        <authorList>
            <person name="Juricova H."/>
            <person name="Matiasovicova J."/>
            <person name="Kubasova T."/>
            <person name="Cejkova D."/>
            <person name="Rychlik I."/>
        </authorList>
    </citation>
    <scope>NUCLEOTIDE SEQUENCE [LARGE SCALE GENOMIC DNA]</scope>
    <source>
        <strain evidence="1 2">An772</strain>
    </source>
</reference>